<dbReference type="PRINTS" id="PR00449">
    <property type="entry name" value="RASTRNSFRMNG"/>
</dbReference>
<dbReference type="InterPro" id="IPR050305">
    <property type="entry name" value="Small_GTPase_Rab"/>
</dbReference>
<dbReference type="AlphaFoldDB" id="A0A8C4NE30"/>
<dbReference type="FunFam" id="3.40.50.300:FF:000402">
    <property type="entry name" value="Ras-related protein Rab-27A"/>
    <property type="match status" value="1"/>
</dbReference>
<comment type="subcellular location">
    <subcellularLocation>
        <location evidence="1">Endosome</location>
    </subcellularLocation>
    <subcellularLocation>
        <location evidence="2">Membrane</location>
        <topology evidence="2">Lipid-anchor</topology>
    </subcellularLocation>
</comment>
<dbReference type="InterPro" id="IPR005225">
    <property type="entry name" value="Small_GTP-bd"/>
</dbReference>
<evidence type="ECO:0000256" key="6">
    <source>
        <dbReference type="ARBA" id="ARBA00022741"/>
    </source>
</evidence>
<evidence type="ECO:0000256" key="10">
    <source>
        <dbReference type="ARBA" id="ARBA00023134"/>
    </source>
</evidence>
<dbReference type="Pfam" id="PF00071">
    <property type="entry name" value="Ras"/>
    <property type="match status" value="1"/>
</dbReference>
<name>A0A8C4NE30_EPTBU</name>
<dbReference type="PROSITE" id="PS51419">
    <property type="entry name" value="RAB"/>
    <property type="match status" value="1"/>
</dbReference>
<keyword evidence="10" id="KW-0342">GTP-binding</keyword>
<protein>
    <recommendedName>
        <fullName evidence="4">small monomeric GTPase</fullName>
        <ecNumber evidence="4">3.6.5.2</ecNumber>
    </recommendedName>
</protein>
<dbReference type="PROSITE" id="PS51420">
    <property type="entry name" value="RHO"/>
    <property type="match status" value="1"/>
</dbReference>
<dbReference type="Proteomes" id="UP000694388">
    <property type="component" value="Unplaced"/>
</dbReference>
<evidence type="ECO:0000256" key="2">
    <source>
        <dbReference type="ARBA" id="ARBA00004635"/>
    </source>
</evidence>
<keyword evidence="6" id="KW-0547">Nucleotide-binding</keyword>
<dbReference type="GeneTree" id="ENSGT00940000156218"/>
<dbReference type="InterPro" id="IPR001806">
    <property type="entry name" value="Small_GTPase"/>
</dbReference>
<proteinExistence type="inferred from homology"/>
<keyword evidence="9" id="KW-0007">Acetylation</keyword>
<dbReference type="SUPFAM" id="SSF52540">
    <property type="entry name" value="P-loop containing nucleoside triphosphate hydrolases"/>
    <property type="match status" value="1"/>
</dbReference>
<comment type="similarity">
    <text evidence="3">Belongs to the small GTPase superfamily. Rab family.</text>
</comment>
<evidence type="ECO:0000313" key="16">
    <source>
        <dbReference type="Proteomes" id="UP000694388"/>
    </source>
</evidence>
<evidence type="ECO:0000256" key="9">
    <source>
        <dbReference type="ARBA" id="ARBA00022990"/>
    </source>
</evidence>
<evidence type="ECO:0000256" key="7">
    <source>
        <dbReference type="ARBA" id="ARBA00022753"/>
    </source>
</evidence>
<dbReference type="GO" id="GO:0005768">
    <property type="term" value="C:endosome"/>
    <property type="evidence" value="ECO:0007669"/>
    <property type="project" value="UniProtKB-SubCell"/>
</dbReference>
<dbReference type="GO" id="GO:0005525">
    <property type="term" value="F:GTP binding"/>
    <property type="evidence" value="ECO:0007669"/>
    <property type="project" value="UniProtKB-KW"/>
</dbReference>
<organism evidence="15 16">
    <name type="scientific">Eptatretus burgeri</name>
    <name type="common">Inshore hagfish</name>
    <dbReference type="NCBI Taxonomy" id="7764"/>
    <lineage>
        <taxon>Eukaryota</taxon>
        <taxon>Metazoa</taxon>
        <taxon>Chordata</taxon>
        <taxon>Craniata</taxon>
        <taxon>Vertebrata</taxon>
        <taxon>Cyclostomata</taxon>
        <taxon>Myxini</taxon>
        <taxon>Myxiniformes</taxon>
        <taxon>Myxinidae</taxon>
        <taxon>Eptatretinae</taxon>
        <taxon>Eptatretus</taxon>
    </lineage>
</organism>
<reference evidence="15" key="1">
    <citation type="submission" date="2025-05" db="UniProtKB">
        <authorList>
            <consortium name="Ensembl"/>
        </authorList>
    </citation>
    <scope>IDENTIFICATION</scope>
</reference>
<keyword evidence="14" id="KW-0636">Prenylation</keyword>
<dbReference type="PANTHER" id="PTHR47980">
    <property type="entry name" value="LD44762P"/>
    <property type="match status" value="1"/>
</dbReference>
<dbReference type="InterPro" id="IPR027417">
    <property type="entry name" value="P-loop_NTPase"/>
</dbReference>
<dbReference type="EC" id="3.6.5.2" evidence="4"/>
<accession>A0A8C4NE30</accession>
<evidence type="ECO:0000256" key="3">
    <source>
        <dbReference type="ARBA" id="ARBA00006270"/>
    </source>
</evidence>
<keyword evidence="5" id="KW-0488">Methylation</keyword>
<dbReference type="SMART" id="SM00176">
    <property type="entry name" value="RAN"/>
    <property type="match status" value="1"/>
</dbReference>
<dbReference type="GO" id="GO:0016020">
    <property type="term" value="C:membrane"/>
    <property type="evidence" value="ECO:0007669"/>
    <property type="project" value="UniProtKB-SubCell"/>
</dbReference>
<sequence>MDGDYDYLLKLLALGDSGVGKTCFLHQYTQGKFNSKFLTTVGIDFQEKRVSYEQDSAAGRTQKLHLQLWDTAGQERFRSLTTTFFRDAMGFLVLFDITSEQSFVNVRNWISQLQSCAYCDDPDMVLCGNKLDLEDQRAVSCEEAMKLAEKYGMPYIETSAATGDNIKTAVNKLIDLVMKRMEQCIDKSWFPKGTVPTTTLLKGRADMSKSEKSSCPC</sequence>
<keyword evidence="8" id="KW-0378">Hydrolase</keyword>
<dbReference type="SMART" id="SM00173">
    <property type="entry name" value="RAS"/>
    <property type="match status" value="1"/>
</dbReference>
<evidence type="ECO:0000256" key="5">
    <source>
        <dbReference type="ARBA" id="ARBA00022481"/>
    </source>
</evidence>
<evidence type="ECO:0000313" key="15">
    <source>
        <dbReference type="Ensembl" id="ENSEBUP00000004654.1"/>
    </source>
</evidence>
<dbReference type="PROSITE" id="PS51421">
    <property type="entry name" value="RAS"/>
    <property type="match status" value="1"/>
</dbReference>
<dbReference type="OMA" id="RMERCMD"/>
<dbReference type="Ensembl" id="ENSEBUT00000005105.1">
    <property type="protein sequence ID" value="ENSEBUP00000004667.1"/>
    <property type="gene ID" value="ENSEBUG00000003250.1"/>
</dbReference>
<dbReference type="SMART" id="SM00174">
    <property type="entry name" value="RHO"/>
    <property type="match status" value="1"/>
</dbReference>
<evidence type="ECO:0000256" key="4">
    <source>
        <dbReference type="ARBA" id="ARBA00011984"/>
    </source>
</evidence>
<dbReference type="Gene3D" id="3.40.50.300">
    <property type="entry name" value="P-loop containing nucleotide triphosphate hydrolases"/>
    <property type="match status" value="1"/>
</dbReference>
<evidence type="ECO:0000256" key="13">
    <source>
        <dbReference type="ARBA" id="ARBA00023288"/>
    </source>
</evidence>
<dbReference type="NCBIfam" id="TIGR00231">
    <property type="entry name" value="small_GTP"/>
    <property type="match status" value="1"/>
</dbReference>
<evidence type="ECO:0000256" key="14">
    <source>
        <dbReference type="ARBA" id="ARBA00023289"/>
    </source>
</evidence>
<keyword evidence="16" id="KW-1185">Reference proteome</keyword>
<evidence type="ECO:0000256" key="12">
    <source>
        <dbReference type="ARBA" id="ARBA00023157"/>
    </source>
</evidence>
<evidence type="ECO:0000256" key="11">
    <source>
        <dbReference type="ARBA" id="ARBA00023136"/>
    </source>
</evidence>
<dbReference type="SMART" id="SM00175">
    <property type="entry name" value="RAB"/>
    <property type="match status" value="1"/>
</dbReference>
<keyword evidence="11" id="KW-0472">Membrane</keyword>
<dbReference type="GO" id="GO:0003925">
    <property type="term" value="F:G protein activity"/>
    <property type="evidence" value="ECO:0007669"/>
    <property type="project" value="UniProtKB-EC"/>
</dbReference>
<keyword evidence="12" id="KW-1015">Disulfide bond</keyword>
<keyword evidence="13" id="KW-0449">Lipoprotein</keyword>
<dbReference type="Ensembl" id="ENSEBUT00000005092.1">
    <property type="protein sequence ID" value="ENSEBUP00000004654.1"/>
    <property type="gene ID" value="ENSEBUG00000003250.1"/>
</dbReference>
<evidence type="ECO:0000256" key="1">
    <source>
        <dbReference type="ARBA" id="ARBA00004177"/>
    </source>
</evidence>
<evidence type="ECO:0000256" key="8">
    <source>
        <dbReference type="ARBA" id="ARBA00022801"/>
    </source>
</evidence>
<keyword evidence="7" id="KW-0967">Endosome</keyword>